<gene>
    <name evidence="3" type="ORF">R5W23_003976</name>
</gene>
<reference evidence="4" key="1">
    <citation type="journal article" date="2023" name="Mar. Drugs">
        <title>Gemmata algarum, a Novel Planctomycete Isolated from an Algal Mat, Displays Antimicrobial Activity.</title>
        <authorList>
            <person name="Kumar G."/>
            <person name="Kallscheuer N."/>
            <person name="Kashif M."/>
            <person name="Ahamad S."/>
            <person name="Jagadeeshwari U."/>
            <person name="Pannikurungottu S."/>
            <person name="Haufschild T."/>
            <person name="Kabuu M."/>
            <person name="Sasikala C."/>
            <person name="Jogler C."/>
            <person name="Ramana C."/>
        </authorList>
    </citation>
    <scope>NUCLEOTIDE SEQUENCE [LARGE SCALE GENOMIC DNA]</scope>
    <source>
        <strain evidence="4">JC673</strain>
    </source>
</reference>
<dbReference type="SMART" id="SM00564">
    <property type="entry name" value="PQQ"/>
    <property type="match status" value="4"/>
</dbReference>
<evidence type="ECO:0000259" key="2">
    <source>
        <dbReference type="Pfam" id="PF13360"/>
    </source>
</evidence>
<feature type="signal peptide" evidence="1">
    <location>
        <begin position="1"/>
        <end position="27"/>
    </location>
</feature>
<dbReference type="InterPro" id="IPR018391">
    <property type="entry name" value="PQQ_b-propeller_rpt"/>
</dbReference>
<evidence type="ECO:0000256" key="1">
    <source>
        <dbReference type="SAM" id="SignalP"/>
    </source>
</evidence>
<keyword evidence="4" id="KW-1185">Reference proteome</keyword>
<dbReference type="Gene3D" id="2.130.10.10">
    <property type="entry name" value="YVTN repeat-like/Quinoprotein amine dehydrogenase"/>
    <property type="match status" value="1"/>
</dbReference>
<dbReference type="Proteomes" id="UP001272242">
    <property type="component" value="Unassembled WGS sequence"/>
</dbReference>
<dbReference type="RefSeq" id="WP_320688830.1">
    <property type="nucleotide sequence ID" value="NZ_JAXBLV010000215.1"/>
</dbReference>
<comment type="caution">
    <text evidence="3">The sequence shown here is derived from an EMBL/GenBank/DDBJ whole genome shotgun (WGS) entry which is preliminary data.</text>
</comment>
<dbReference type="Pfam" id="PF13360">
    <property type="entry name" value="PQQ_2"/>
    <property type="match status" value="1"/>
</dbReference>
<name>A0ABU5F4L9_9BACT</name>
<sequence>MPRAHKLLRRSPALGLALAVLAGPAHGDWPQWRGPNRDGRAADFQAPKTWPKELTQKWKVTVGDGVATPALVGDKLFAFTREGGAEVARCLEAATGKEVWIEKYDAAFKGGADSGFPGPRASPAVAQGKVVTLGVNGTLSALDAATGKKVWRVETKGIPRFHTSSSPVVADGLVVAQFGGESGGGVAAYELASGKEQWQWTNEGTAYASPVLMTVGDTKTVVAETSASIIGLDLKTGQLLWKTAFAVTGRGYNSSTPVVEGNTVIFSGANRGTRAFTVEKKGDTFEAKETWANKDQSVLYNTPVVRGKSLFGLTASDALFCVSAETGKTAWTEPLTGGRGYGNIVDAGAVLLALPPNGQLTVFEPSDKEYKKVANYKVGTSATYAYPIATGNRIYVKDKDSITLWTVE</sequence>
<feature type="chain" id="PRO_5047298483" evidence="1">
    <location>
        <begin position="28"/>
        <end position="408"/>
    </location>
</feature>
<accession>A0ABU5F4L9</accession>
<dbReference type="SUPFAM" id="SSF50998">
    <property type="entry name" value="Quinoprotein alcohol dehydrogenase-like"/>
    <property type="match status" value="1"/>
</dbReference>
<evidence type="ECO:0000313" key="3">
    <source>
        <dbReference type="EMBL" id="MDY3562510.1"/>
    </source>
</evidence>
<proteinExistence type="predicted"/>
<dbReference type="InterPro" id="IPR015943">
    <property type="entry name" value="WD40/YVTN_repeat-like_dom_sf"/>
</dbReference>
<dbReference type="EMBL" id="JAXBLV010000215">
    <property type="protein sequence ID" value="MDY3562510.1"/>
    <property type="molecule type" value="Genomic_DNA"/>
</dbReference>
<evidence type="ECO:0000313" key="4">
    <source>
        <dbReference type="Proteomes" id="UP001272242"/>
    </source>
</evidence>
<protein>
    <submittedName>
        <fullName evidence="3">PQQ-like beta-propeller repeat protein</fullName>
    </submittedName>
</protein>
<dbReference type="PANTHER" id="PTHR34512:SF30">
    <property type="entry name" value="OUTER MEMBRANE PROTEIN ASSEMBLY FACTOR BAMB"/>
    <property type="match status" value="1"/>
</dbReference>
<dbReference type="InterPro" id="IPR002372">
    <property type="entry name" value="PQQ_rpt_dom"/>
</dbReference>
<dbReference type="InterPro" id="IPR011047">
    <property type="entry name" value="Quinoprotein_ADH-like_sf"/>
</dbReference>
<feature type="domain" description="Pyrrolo-quinoline quinone repeat" evidence="2">
    <location>
        <begin position="87"/>
        <end position="332"/>
    </location>
</feature>
<dbReference type="PANTHER" id="PTHR34512">
    <property type="entry name" value="CELL SURFACE PROTEIN"/>
    <property type="match status" value="1"/>
</dbReference>
<organism evidence="3 4">
    <name type="scientific">Gemmata algarum</name>
    <dbReference type="NCBI Taxonomy" id="2975278"/>
    <lineage>
        <taxon>Bacteria</taxon>
        <taxon>Pseudomonadati</taxon>
        <taxon>Planctomycetota</taxon>
        <taxon>Planctomycetia</taxon>
        <taxon>Gemmatales</taxon>
        <taxon>Gemmataceae</taxon>
        <taxon>Gemmata</taxon>
    </lineage>
</organism>
<keyword evidence="1" id="KW-0732">Signal</keyword>